<dbReference type="AlphaFoldDB" id="A0A2T0U6G0"/>
<proteinExistence type="predicted"/>
<dbReference type="RefSeq" id="WP_106366862.1">
    <property type="nucleotide sequence ID" value="NZ_PVTJ01000017.1"/>
</dbReference>
<comment type="caution">
    <text evidence="1">The sequence shown here is derived from an EMBL/GenBank/DDBJ whole genome shotgun (WGS) entry which is preliminary data.</text>
</comment>
<name>A0A2T0U6G0_9ACTN</name>
<dbReference type="EMBL" id="PVTJ01000017">
    <property type="protein sequence ID" value="PRY53515.1"/>
    <property type="molecule type" value="Genomic_DNA"/>
</dbReference>
<reference evidence="1 2" key="1">
    <citation type="submission" date="2018-03" db="EMBL/GenBank/DDBJ databases">
        <title>Genomic Encyclopedia of Type Strains, Phase III (KMG-III): the genomes of soil and plant-associated and newly described type strains.</title>
        <authorList>
            <person name="Whitman W."/>
        </authorList>
    </citation>
    <scope>NUCLEOTIDE SEQUENCE [LARGE SCALE GENOMIC DNA]</scope>
    <source>
        <strain evidence="1 2">CGMCC 4.7067</strain>
    </source>
</reference>
<dbReference type="Proteomes" id="UP000238176">
    <property type="component" value="Unassembled WGS sequence"/>
</dbReference>
<evidence type="ECO:0000313" key="2">
    <source>
        <dbReference type="Proteomes" id="UP000238176"/>
    </source>
</evidence>
<protein>
    <submittedName>
        <fullName evidence="1">Uncharacterized protein</fullName>
    </submittedName>
</protein>
<keyword evidence="2" id="KW-1185">Reference proteome</keyword>
<organism evidence="1 2">
    <name type="scientific">Glycomyces artemisiae</name>
    <dbReference type="NCBI Taxonomy" id="1076443"/>
    <lineage>
        <taxon>Bacteria</taxon>
        <taxon>Bacillati</taxon>
        <taxon>Actinomycetota</taxon>
        <taxon>Actinomycetes</taxon>
        <taxon>Glycomycetales</taxon>
        <taxon>Glycomycetaceae</taxon>
        <taxon>Glycomyces</taxon>
    </lineage>
</organism>
<sequence length="267" mass="28898">MSNPNETPETPEEQAERVAASLAASGLGRAVEDAAGRDLPPVRLVPDLVDELTHPLSWLSEVLTGWGEDTLEDGEEFDDPAEAAAADAAEDAVDRILAAIRPTQTDPRTPSEIRVDGRWVPQSTAPAGYAGRLLDGNMELTPLRLIEGITTEDVDTVIDICERIIGGRGYLTDAANEIASSWNNSPVDINESPTGGADYARRALGIMHLLERTPYVDEHAEILVNALRHHDPDTDLRLTGPQADAYRAWIHPALRVLAGTTDEDEES</sequence>
<accession>A0A2T0U6G0</accession>
<gene>
    <name evidence="1" type="ORF">B0I28_11714</name>
</gene>
<evidence type="ECO:0000313" key="1">
    <source>
        <dbReference type="EMBL" id="PRY53515.1"/>
    </source>
</evidence>